<keyword evidence="9" id="KW-1185">Reference proteome</keyword>
<evidence type="ECO:0000313" key="9">
    <source>
        <dbReference type="Proteomes" id="UP000676194"/>
    </source>
</evidence>
<dbReference type="PANTHER" id="PTHR43133">
    <property type="entry name" value="RNA POLYMERASE ECF-TYPE SIGMA FACTO"/>
    <property type="match status" value="1"/>
</dbReference>
<keyword evidence="5" id="KW-0804">Transcription</keyword>
<dbReference type="Pfam" id="PF08281">
    <property type="entry name" value="Sigma70_r4_2"/>
    <property type="match status" value="1"/>
</dbReference>
<dbReference type="InterPro" id="IPR013325">
    <property type="entry name" value="RNA_pol_sigma_r2"/>
</dbReference>
<protein>
    <submittedName>
        <fullName evidence="8">RNA polymerase sigma factor</fullName>
    </submittedName>
</protein>
<feature type="domain" description="RNA polymerase sigma factor 70 region 4 type 2" evidence="7">
    <location>
        <begin position="102"/>
        <end position="150"/>
    </location>
</feature>
<dbReference type="InterPro" id="IPR036388">
    <property type="entry name" value="WH-like_DNA-bd_sf"/>
</dbReference>
<accession>A0A8E6EVT0</accession>
<dbReference type="KEGG" id="tsph:KIH39_04455"/>
<comment type="similarity">
    <text evidence="1">Belongs to the sigma-70 factor family. ECF subfamily.</text>
</comment>
<dbReference type="Proteomes" id="UP000676194">
    <property type="component" value="Chromosome"/>
</dbReference>
<evidence type="ECO:0000256" key="3">
    <source>
        <dbReference type="ARBA" id="ARBA00023082"/>
    </source>
</evidence>
<sequence length="160" mass="18137">MDPDFLSYLIDRYGPALTLYARQWCNAADDVVQESFMKLVRQNPLPTQPIPWLYRVVRNASISQHRAEKRRQNHETKAAQRAGAWFLPADDPAGLDAVRATQSLGELPIEQREIIVAHLWGGLTFEQISDVVGGSAATVWRRYSAGLQQLRHILQVSQED</sequence>
<feature type="domain" description="RNA polymerase sigma-70 region 2" evidence="6">
    <location>
        <begin position="9"/>
        <end position="71"/>
    </location>
</feature>
<gene>
    <name evidence="8" type="ORF">KIH39_04455</name>
</gene>
<dbReference type="GO" id="GO:0003677">
    <property type="term" value="F:DNA binding"/>
    <property type="evidence" value="ECO:0007669"/>
    <property type="project" value="UniProtKB-KW"/>
</dbReference>
<dbReference type="InterPro" id="IPR039425">
    <property type="entry name" value="RNA_pol_sigma-70-like"/>
</dbReference>
<keyword evidence="3" id="KW-0731">Sigma factor</keyword>
<dbReference type="AlphaFoldDB" id="A0A8E6EVT0"/>
<reference evidence="8" key="1">
    <citation type="submission" date="2021-05" db="EMBL/GenBank/DDBJ databases">
        <title>Complete genome sequence of the cellulolytic planctomycete Telmatocola sphagniphila SP2T and characterization of the first cellulase from planctomycetes.</title>
        <authorList>
            <person name="Rakitin A.L."/>
            <person name="Beletsky A.V."/>
            <person name="Naumoff D.G."/>
            <person name="Kulichevskaya I.S."/>
            <person name="Mardanov A.V."/>
            <person name="Ravin N.V."/>
            <person name="Dedysh S.N."/>
        </authorList>
    </citation>
    <scope>NUCLEOTIDE SEQUENCE</scope>
    <source>
        <strain evidence="8">SP2T</strain>
    </source>
</reference>
<name>A0A8E6EVT0_9BACT</name>
<keyword evidence="4" id="KW-0238">DNA-binding</keyword>
<dbReference type="EMBL" id="CP074694">
    <property type="protein sequence ID" value="QVL33175.1"/>
    <property type="molecule type" value="Genomic_DNA"/>
</dbReference>
<evidence type="ECO:0000259" key="7">
    <source>
        <dbReference type="Pfam" id="PF08281"/>
    </source>
</evidence>
<evidence type="ECO:0000256" key="4">
    <source>
        <dbReference type="ARBA" id="ARBA00023125"/>
    </source>
</evidence>
<evidence type="ECO:0000313" key="8">
    <source>
        <dbReference type="EMBL" id="QVL33175.1"/>
    </source>
</evidence>
<dbReference type="InterPro" id="IPR014284">
    <property type="entry name" value="RNA_pol_sigma-70_dom"/>
</dbReference>
<dbReference type="Gene3D" id="1.10.1740.10">
    <property type="match status" value="1"/>
</dbReference>
<dbReference type="CDD" id="cd06171">
    <property type="entry name" value="Sigma70_r4"/>
    <property type="match status" value="1"/>
</dbReference>
<dbReference type="Gene3D" id="1.10.10.10">
    <property type="entry name" value="Winged helix-like DNA-binding domain superfamily/Winged helix DNA-binding domain"/>
    <property type="match status" value="1"/>
</dbReference>
<evidence type="ECO:0000256" key="2">
    <source>
        <dbReference type="ARBA" id="ARBA00023015"/>
    </source>
</evidence>
<evidence type="ECO:0000256" key="5">
    <source>
        <dbReference type="ARBA" id="ARBA00023163"/>
    </source>
</evidence>
<proteinExistence type="inferred from homology"/>
<dbReference type="InterPro" id="IPR013249">
    <property type="entry name" value="RNA_pol_sigma70_r4_t2"/>
</dbReference>
<keyword evidence="2" id="KW-0805">Transcription regulation</keyword>
<dbReference type="InterPro" id="IPR007627">
    <property type="entry name" value="RNA_pol_sigma70_r2"/>
</dbReference>
<dbReference type="RefSeq" id="WP_213498065.1">
    <property type="nucleotide sequence ID" value="NZ_CP074694.1"/>
</dbReference>
<evidence type="ECO:0000256" key="1">
    <source>
        <dbReference type="ARBA" id="ARBA00010641"/>
    </source>
</evidence>
<dbReference type="SUPFAM" id="SSF88659">
    <property type="entry name" value="Sigma3 and sigma4 domains of RNA polymerase sigma factors"/>
    <property type="match status" value="1"/>
</dbReference>
<organism evidence="8 9">
    <name type="scientific">Telmatocola sphagniphila</name>
    <dbReference type="NCBI Taxonomy" id="1123043"/>
    <lineage>
        <taxon>Bacteria</taxon>
        <taxon>Pseudomonadati</taxon>
        <taxon>Planctomycetota</taxon>
        <taxon>Planctomycetia</taxon>
        <taxon>Gemmatales</taxon>
        <taxon>Gemmataceae</taxon>
    </lineage>
</organism>
<dbReference type="Pfam" id="PF04542">
    <property type="entry name" value="Sigma70_r2"/>
    <property type="match status" value="1"/>
</dbReference>
<dbReference type="GO" id="GO:0006352">
    <property type="term" value="P:DNA-templated transcription initiation"/>
    <property type="evidence" value="ECO:0007669"/>
    <property type="project" value="InterPro"/>
</dbReference>
<evidence type="ECO:0000259" key="6">
    <source>
        <dbReference type="Pfam" id="PF04542"/>
    </source>
</evidence>
<dbReference type="GO" id="GO:0016987">
    <property type="term" value="F:sigma factor activity"/>
    <property type="evidence" value="ECO:0007669"/>
    <property type="project" value="UniProtKB-KW"/>
</dbReference>
<dbReference type="PANTHER" id="PTHR43133:SF8">
    <property type="entry name" value="RNA POLYMERASE SIGMA FACTOR HI_1459-RELATED"/>
    <property type="match status" value="1"/>
</dbReference>
<dbReference type="SUPFAM" id="SSF88946">
    <property type="entry name" value="Sigma2 domain of RNA polymerase sigma factors"/>
    <property type="match status" value="1"/>
</dbReference>
<dbReference type="InterPro" id="IPR013324">
    <property type="entry name" value="RNA_pol_sigma_r3/r4-like"/>
</dbReference>
<dbReference type="NCBIfam" id="TIGR02937">
    <property type="entry name" value="sigma70-ECF"/>
    <property type="match status" value="1"/>
</dbReference>